<dbReference type="SMART" id="SM00421">
    <property type="entry name" value="HTH_LUXR"/>
    <property type="match status" value="1"/>
</dbReference>
<dbReference type="SUPFAM" id="SSF52540">
    <property type="entry name" value="P-loop containing nucleoside triphosphate hydrolases"/>
    <property type="match status" value="1"/>
</dbReference>
<evidence type="ECO:0000259" key="4">
    <source>
        <dbReference type="PROSITE" id="PS50043"/>
    </source>
</evidence>
<proteinExistence type="predicted"/>
<sequence>MTDRGIRPTPSADGGRQAPAPLLSWPFTGREETLTELTALLAGSGRPGLLIAGPAGVGKTRLARELLAATADPEGSRVLAAAATESAARIPFGALAHLLPATLSAVEGRPNLLRFLADALLADPGSAGGAGNAKSAANPAQTLFVDDAHLLDDGSAALVLHMAVRGGTRLILTACSGVPVPDAIEALVRGGYAARVDLPPLGPDSVGRLLESVLGGQVQTATVRRLWQYSGGNVLWLQQLVDAGLASGTLAPVADVWCWPGPFRLGTHLSDLVGQRIGRLSPAVRHAAELLALGEPLGVAVLEHLAGAAIVDELDLRGLIVSEDDGRRVQVRLAHPLYGEVLRQRMPPHRRRRYCRDLAAAIQRTGMRRREDLARVGNWRLAAGDLTDPRFLVAAAEHAIAMTDFTLAARLAEAAREAGGGAAARRTLALALGHSGDGAQAEQVHHSIQPAPTADDDQVMSVVLRAATMYISLDRPADALDLLHRTEETTTDEAARAEVAAFQAVLLAAQADWPAYTQAVTRARQHTAPNPRTTVRLLYAACIDHFCHGRTGAATQAIETALTIVPGADDLPMMRIGLLGWLANVQAFSGPLDAAEATAAALYQQGADSGWAANEGSAQFYLGRIAVRRGRLRSARRHMREAAATLRDDTTWFPKALILGEWATVEAMTGNAAAAQRLLDQAHLARVESYRVFHIPVFQAARPWILAARGRVRDAARQAMRAADDARSEQALLWEAELLHLPVRLGQSAPVARRLAELAAVTDAPHITVYARHAAALAARDASATEQASAAFDTAGMRLHAAEAAAHAARLWVRDGAAAAAQQAADRCRQLARHCEGVMTPAVLACWTPGLTDRERDIARLAAAGTSSRHIADQLGITVRTVDNHLYRIYRKTGVASRKELGKVLAIDLTEAAD</sequence>
<dbReference type="SUPFAM" id="SSF46894">
    <property type="entry name" value="C-terminal effector domain of the bipartite response regulators"/>
    <property type="match status" value="1"/>
</dbReference>
<feature type="domain" description="HTH luxR-type" evidence="4">
    <location>
        <begin position="844"/>
        <end position="909"/>
    </location>
</feature>
<dbReference type="Gene3D" id="1.25.40.10">
    <property type="entry name" value="Tetratricopeptide repeat domain"/>
    <property type="match status" value="1"/>
</dbReference>
<evidence type="ECO:0000313" key="6">
    <source>
        <dbReference type="Proteomes" id="UP000749040"/>
    </source>
</evidence>
<evidence type="ECO:0000256" key="2">
    <source>
        <dbReference type="ARBA" id="ARBA00022840"/>
    </source>
</evidence>
<dbReference type="CDD" id="cd06170">
    <property type="entry name" value="LuxR_C_like"/>
    <property type="match status" value="1"/>
</dbReference>
<protein>
    <submittedName>
        <fullName evidence="5">AAA family ATPase</fullName>
    </submittedName>
</protein>
<dbReference type="InterPro" id="IPR027417">
    <property type="entry name" value="P-loop_NTPase"/>
</dbReference>
<dbReference type="InterPro" id="IPR011990">
    <property type="entry name" value="TPR-like_helical_dom_sf"/>
</dbReference>
<dbReference type="InterPro" id="IPR000792">
    <property type="entry name" value="Tscrpt_reg_LuxR_C"/>
</dbReference>
<dbReference type="InterPro" id="IPR041664">
    <property type="entry name" value="AAA_16"/>
</dbReference>
<dbReference type="InterPro" id="IPR016032">
    <property type="entry name" value="Sig_transdc_resp-reg_C-effctor"/>
</dbReference>
<evidence type="ECO:0000313" key="5">
    <source>
        <dbReference type="EMBL" id="MBM9507860.1"/>
    </source>
</evidence>
<keyword evidence="2" id="KW-0067">ATP-binding</keyword>
<dbReference type="EMBL" id="JADKYB010000014">
    <property type="protein sequence ID" value="MBM9507860.1"/>
    <property type="molecule type" value="Genomic_DNA"/>
</dbReference>
<dbReference type="PRINTS" id="PR00038">
    <property type="entry name" value="HTHLUXR"/>
</dbReference>
<dbReference type="InterPro" id="IPR003593">
    <property type="entry name" value="AAA+_ATPase"/>
</dbReference>
<dbReference type="Pfam" id="PF00196">
    <property type="entry name" value="GerE"/>
    <property type="match status" value="1"/>
</dbReference>
<dbReference type="PROSITE" id="PS50043">
    <property type="entry name" value="HTH_LUXR_2"/>
    <property type="match status" value="1"/>
</dbReference>
<feature type="region of interest" description="Disordered" evidence="3">
    <location>
        <begin position="1"/>
        <end position="21"/>
    </location>
</feature>
<dbReference type="RefSeq" id="WP_205359714.1">
    <property type="nucleotide sequence ID" value="NZ_JADKYB010000014.1"/>
</dbReference>
<dbReference type="SMART" id="SM00382">
    <property type="entry name" value="AAA"/>
    <property type="match status" value="1"/>
</dbReference>
<evidence type="ECO:0000256" key="1">
    <source>
        <dbReference type="ARBA" id="ARBA00022741"/>
    </source>
</evidence>
<dbReference type="Proteomes" id="UP000749040">
    <property type="component" value="Unassembled WGS sequence"/>
</dbReference>
<accession>A0ABS2U001</accession>
<evidence type="ECO:0000256" key="3">
    <source>
        <dbReference type="SAM" id="MobiDB-lite"/>
    </source>
</evidence>
<keyword evidence="1" id="KW-0547">Nucleotide-binding</keyword>
<dbReference type="PANTHER" id="PTHR16305">
    <property type="entry name" value="TESTICULAR SOLUBLE ADENYLYL CYCLASE"/>
    <property type="match status" value="1"/>
</dbReference>
<dbReference type="PANTHER" id="PTHR16305:SF35">
    <property type="entry name" value="TRANSCRIPTIONAL ACTIVATOR DOMAIN"/>
    <property type="match status" value="1"/>
</dbReference>
<dbReference type="Gene3D" id="3.40.50.300">
    <property type="entry name" value="P-loop containing nucleotide triphosphate hydrolases"/>
    <property type="match status" value="1"/>
</dbReference>
<dbReference type="InterPro" id="IPR036388">
    <property type="entry name" value="WH-like_DNA-bd_sf"/>
</dbReference>
<dbReference type="Gene3D" id="1.10.10.10">
    <property type="entry name" value="Winged helix-like DNA-binding domain superfamily/Winged helix DNA-binding domain"/>
    <property type="match status" value="1"/>
</dbReference>
<comment type="caution">
    <text evidence="5">The sequence shown here is derived from an EMBL/GenBank/DDBJ whole genome shotgun (WGS) entry which is preliminary data.</text>
</comment>
<keyword evidence="6" id="KW-1185">Reference proteome</keyword>
<name>A0ABS2U001_9ACTN</name>
<gene>
    <name evidence="5" type="ORF">ITX44_25575</name>
</gene>
<dbReference type="Pfam" id="PF13191">
    <property type="entry name" value="AAA_16"/>
    <property type="match status" value="1"/>
</dbReference>
<reference evidence="5 6" key="1">
    <citation type="submission" date="2021-01" db="EMBL/GenBank/DDBJ databases">
        <title>Streptomyces acididurans sp. nov., isolated from a peat swamp forest soil.</title>
        <authorList>
            <person name="Chantavorakit T."/>
            <person name="Duangmal K."/>
        </authorList>
    </citation>
    <scope>NUCLEOTIDE SEQUENCE [LARGE SCALE GENOMIC DNA]</scope>
    <source>
        <strain evidence="5 6">KK5PA1</strain>
    </source>
</reference>
<organism evidence="5 6">
    <name type="scientific">Actinacidiphila acididurans</name>
    <dbReference type="NCBI Taxonomy" id="2784346"/>
    <lineage>
        <taxon>Bacteria</taxon>
        <taxon>Bacillati</taxon>
        <taxon>Actinomycetota</taxon>
        <taxon>Actinomycetes</taxon>
        <taxon>Kitasatosporales</taxon>
        <taxon>Streptomycetaceae</taxon>
        <taxon>Actinacidiphila</taxon>
    </lineage>
</organism>
<dbReference type="PROSITE" id="PS00622">
    <property type="entry name" value="HTH_LUXR_1"/>
    <property type="match status" value="1"/>
</dbReference>